<dbReference type="InterPro" id="IPR001478">
    <property type="entry name" value="PDZ"/>
</dbReference>
<dbReference type="AlphaFoldDB" id="A0A7S2ZTA4"/>
<dbReference type="CDD" id="cd06782">
    <property type="entry name" value="cpPDZ_CPP-like"/>
    <property type="match status" value="1"/>
</dbReference>
<accession>A0A7S2ZTA4</accession>
<keyword evidence="4" id="KW-0720">Serine protease</keyword>
<evidence type="ECO:0000256" key="4">
    <source>
        <dbReference type="ARBA" id="ARBA00022825"/>
    </source>
</evidence>
<dbReference type="Gene3D" id="2.30.42.10">
    <property type="match status" value="1"/>
</dbReference>
<dbReference type="NCBIfam" id="TIGR00225">
    <property type="entry name" value="prc"/>
    <property type="match status" value="1"/>
</dbReference>
<sequence length="659" mass="71820">MAFAVGVSAVENATASGRSICLNGRRPRHCSRGQSERGKPSLVVLNCDPRAEGHDEEKTDRGEGKKSGFQKAVGIALSFLKSVGIAVTKFFTKGPVLFFSGLVSGLLLTGAILLVPDGAAVGESVREKVALFDIIFHDIASNYVEPVDEEKLFETGMQAMLSSLDPYTQFENNLQAREMNVKANGKYGGVGLGLAQDLREPDRLVVMSAFEGYAFDEGVRPGDYIERVNDISVRGRNIEEVTNMLRGPPGTSVNLEVSRQGASSGITFKLDRRFVSIRDVPVATIVDANEGIGYIKLQSFARDAASELRRAIAKVSNETKLTGLVLDLRGNPGGLLTSAVEVAETLVPKDSLIVSTKGREVSDSETYTSSRQPALPDNVKLAVLVNGQTASAAEIVAGAVQDLDVGLVIGTKTFGKGLIQNIHSLPYRTALRYTVGRYYTPSGRCIQALNYSSDNGTLVAKEKLDADRLEFRTLHGRSVKDGGGIDVDFVAPASQLGELEASLMEKGLFFYFANDYAAKLHSPLPNNFEVTNTIYKDFVKFVDESDFEYRSRVDLGLESLEKYLKEEGYSDGGHMDQLRDTISAEMKLDFVRHGTEIRRRLEHAIRSRTQAESVRLVAEAKTDAQVLKAVELLKNNNLYTQLLQPADLDSKVASADPQI</sequence>
<keyword evidence="3" id="KW-0378">Hydrolase</keyword>
<dbReference type="InterPro" id="IPR004447">
    <property type="entry name" value="Peptidase_S41A"/>
</dbReference>
<dbReference type="GO" id="GO:0008236">
    <property type="term" value="F:serine-type peptidase activity"/>
    <property type="evidence" value="ECO:0007669"/>
    <property type="project" value="UniProtKB-KW"/>
</dbReference>
<dbReference type="SUPFAM" id="SSF52096">
    <property type="entry name" value="ClpP/crotonase"/>
    <property type="match status" value="1"/>
</dbReference>
<comment type="similarity">
    <text evidence="1">Belongs to the peptidase S41A family.</text>
</comment>
<dbReference type="PANTHER" id="PTHR32060:SF22">
    <property type="entry name" value="CARBOXYL-TERMINAL-PROCESSING PEPTIDASE 3, CHLOROPLASTIC"/>
    <property type="match status" value="1"/>
</dbReference>
<gene>
    <name evidence="6" type="ORF">RMAR00112_LOCUS16858</name>
</gene>
<dbReference type="InterPro" id="IPR041489">
    <property type="entry name" value="PDZ_6"/>
</dbReference>
<name>A0A7S2ZTA4_9RHOD</name>
<dbReference type="CDD" id="cd07560">
    <property type="entry name" value="Peptidase_S41_CPP"/>
    <property type="match status" value="1"/>
</dbReference>
<dbReference type="InterPro" id="IPR036034">
    <property type="entry name" value="PDZ_sf"/>
</dbReference>
<dbReference type="SUPFAM" id="SSF50156">
    <property type="entry name" value="PDZ domain-like"/>
    <property type="match status" value="1"/>
</dbReference>
<dbReference type="Gene3D" id="3.30.750.44">
    <property type="match status" value="1"/>
</dbReference>
<protein>
    <recommendedName>
        <fullName evidence="5">PDZ domain-containing protein</fullName>
    </recommendedName>
</protein>
<feature type="domain" description="PDZ" evidence="5">
    <location>
        <begin position="178"/>
        <end position="246"/>
    </location>
</feature>
<evidence type="ECO:0000256" key="3">
    <source>
        <dbReference type="ARBA" id="ARBA00022801"/>
    </source>
</evidence>
<dbReference type="EMBL" id="HBHW01022047">
    <property type="protein sequence ID" value="CAE0048861.1"/>
    <property type="molecule type" value="Transcribed_RNA"/>
</dbReference>
<keyword evidence="2" id="KW-0645">Protease</keyword>
<evidence type="ECO:0000256" key="1">
    <source>
        <dbReference type="ARBA" id="ARBA00009179"/>
    </source>
</evidence>
<proteinExistence type="inferred from homology"/>
<dbReference type="Pfam" id="PF03572">
    <property type="entry name" value="Peptidase_S41"/>
    <property type="match status" value="1"/>
</dbReference>
<organism evidence="6">
    <name type="scientific">Rhodosorus marinus</name>
    <dbReference type="NCBI Taxonomy" id="101924"/>
    <lineage>
        <taxon>Eukaryota</taxon>
        <taxon>Rhodophyta</taxon>
        <taxon>Stylonematophyceae</taxon>
        <taxon>Stylonematales</taxon>
        <taxon>Stylonemataceae</taxon>
        <taxon>Rhodosorus</taxon>
    </lineage>
</organism>
<evidence type="ECO:0000259" key="5">
    <source>
        <dbReference type="PROSITE" id="PS50106"/>
    </source>
</evidence>
<evidence type="ECO:0000313" key="6">
    <source>
        <dbReference type="EMBL" id="CAE0048861.1"/>
    </source>
</evidence>
<dbReference type="GO" id="GO:0004175">
    <property type="term" value="F:endopeptidase activity"/>
    <property type="evidence" value="ECO:0007669"/>
    <property type="project" value="TreeGrafter"/>
</dbReference>
<reference evidence="6" key="1">
    <citation type="submission" date="2021-01" db="EMBL/GenBank/DDBJ databases">
        <authorList>
            <person name="Corre E."/>
            <person name="Pelletier E."/>
            <person name="Niang G."/>
            <person name="Scheremetjew M."/>
            <person name="Finn R."/>
            <person name="Kale V."/>
            <person name="Holt S."/>
            <person name="Cochrane G."/>
            <person name="Meng A."/>
            <person name="Brown T."/>
            <person name="Cohen L."/>
        </authorList>
    </citation>
    <scope>NUCLEOTIDE SEQUENCE</scope>
    <source>
        <strain evidence="6">CCMP 769</strain>
    </source>
</reference>
<dbReference type="Pfam" id="PF17820">
    <property type="entry name" value="PDZ_6"/>
    <property type="match status" value="1"/>
</dbReference>
<dbReference type="Gene3D" id="3.90.226.10">
    <property type="entry name" value="2-enoyl-CoA Hydratase, Chain A, domain 1"/>
    <property type="match status" value="1"/>
</dbReference>
<dbReference type="InterPro" id="IPR029045">
    <property type="entry name" value="ClpP/crotonase-like_dom_sf"/>
</dbReference>
<evidence type="ECO:0000256" key="2">
    <source>
        <dbReference type="ARBA" id="ARBA00022670"/>
    </source>
</evidence>
<dbReference type="SMART" id="SM00228">
    <property type="entry name" value="PDZ"/>
    <property type="match status" value="1"/>
</dbReference>
<dbReference type="PANTHER" id="PTHR32060">
    <property type="entry name" value="TAIL-SPECIFIC PROTEASE"/>
    <property type="match status" value="1"/>
</dbReference>
<dbReference type="PROSITE" id="PS50106">
    <property type="entry name" value="PDZ"/>
    <property type="match status" value="1"/>
</dbReference>
<dbReference type="SMART" id="SM00245">
    <property type="entry name" value="TSPc"/>
    <property type="match status" value="1"/>
</dbReference>
<dbReference type="InterPro" id="IPR005151">
    <property type="entry name" value="Tail-specific_protease"/>
</dbReference>
<dbReference type="GO" id="GO:0006508">
    <property type="term" value="P:proteolysis"/>
    <property type="evidence" value="ECO:0007669"/>
    <property type="project" value="UniProtKB-KW"/>
</dbReference>